<evidence type="ECO:0000256" key="9">
    <source>
        <dbReference type="SAM" id="MobiDB-lite"/>
    </source>
</evidence>
<dbReference type="PROSITE" id="PS00221">
    <property type="entry name" value="MIP"/>
    <property type="match status" value="1"/>
</dbReference>
<evidence type="ECO:0000256" key="6">
    <source>
        <dbReference type="ARBA" id="ARBA00022989"/>
    </source>
</evidence>
<feature type="transmembrane region" description="Helical" evidence="10">
    <location>
        <begin position="9"/>
        <end position="34"/>
    </location>
</feature>
<dbReference type="AlphaFoldDB" id="A0A840P6V6"/>
<dbReference type="GO" id="GO:0015250">
    <property type="term" value="F:water channel activity"/>
    <property type="evidence" value="ECO:0007669"/>
    <property type="project" value="TreeGrafter"/>
</dbReference>
<dbReference type="Proteomes" id="UP000578449">
    <property type="component" value="Unassembled WGS sequence"/>
</dbReference>
<keyword evidence="6 10" id="KW-1133">Transmembrane helix</keyword>
<dbReference type="InterPro" id="IPR023271">
    <property type="entry name" value="Aquaporin-like"/>
</dbReference>
<dbReference type="PANTHER" id="PTHR19139">
    <property type="entry name" value="AQUAPORIN TRANSPORTER"/>
    <property type="match status" value="1"/>
</dbReference>
<dbReference type="RefSeq" id="WP_185052017.1">
    <property type="nucleotide sequence ID" value="NZ_BAABIX010000042.1"/>
</dbReference>
<dbReference type="SUPFAM" id="SSF81338">
    <property type="entry name" value="Aquaporin-like"/>
    <property type="match status" value="1"/>
</dbReference>
<evidence type="ECO:0000256" key="1">
    <source>
        <dbReference type="ARBA" id="ARBA00004651"/>
    </source>
</evidence>
<dbReference type="PRINTS" id="PR00783">
    <property type="entry name" value="MINTRINSICP"/>
</dbReference>
<feature type="transmembrane region" description="Helical" evidence="10">
    <location>
        <begin position="40"/>
        <end position="61"/>
    </location>
</feature>
<evidence type="ECO:0000256" key="4">
    <source>
        <dbReference type="ARBA" id="ARBA00022475"/>
    </source>
</evidence>
<feature type="transmembrane region" description="Helical" evidence="10">
    <location>
        <begin position="161"/>
        <end position="181"/>
    </location>
</feature>
<feature type="transmembrane region" description="Helical" evidence="10">
    <location>
        <begin position="90"/>
        <end position="111"/>
    </location>
</feature>
<dbReference type="InterPro" id="IPR034294">
    <property type="entry name" value="Aquaporin_transptr"/>
</dbReference>
<dbReference type="Gene3D" id="1.20.1080.10">
    <property type="entry name" value="Glycerol uptake facilitator protein"/>
    <property type="match status" value="1"/>
</dbReference>
<dbReference type="PANTHER" id="PTHR19139:SF199">
    <property type="entry name" value="MIP17260P"/>
    <property type="match status" value="1"/>
</dbReference>
<feature type="compositionally biased region" description="Basic and acidic residues" evidence="9">
    <location>
        <begin position="251"/>
        <end position="274"/>
    </location>
</feature>
<dbReference type="CDD" id="cd00333">
    <property type="entry name" value="MIP"/>
    <property type="match status" value="1"/>
</dbReference>
<dbReference type="Pfam" id="PF00230">
    <property type="entry name" value="MIP"/>
    <property type="match status" value="1"/>
</dbReference>
<feature type="compositionally biased region" description="Basic and acidic residues" evidence="9">
    <location>
        <begin position="281"/>
        <end position="292"/>
    </location>
</feature>
<keyword evidence="5 8" id="KW-0812">Transmembrane</keyword>
<evidence type="ECO:0000313" key="11">
    <source>
        <dbReference type="EMBL" id="MBB5135052.1"/>
    </source>
</evidence>
<dbReference type="GO" id="GO:0005886">
    <property type="term" value="C:plasma membrane"/>
    <property type="evidence" value="ECO:0007669"/>
    <property type="project" value="UniProtKB-SubCell"/>
</dbReference>
<protein>
    <submittedName>
        <fullName evidence="11">Glycerol uptake facilitator protein</fullName>
    </submittedName>
</protein>
<feature type="transmembrane region" description="Helical" evidence="10">
    <location>
        <begin position="210"/>
        <end position="231"/>
    </location>
</feature>
<feature type="compositionally biased region" description="Basic residues" evidence="9">
    <location>
        <begin position="293"/>
        <end position="304"/>
    </location>
</feature>
<sequence length="304" mass="31915">MAGNLTRRLIAEFIGTMLLVLFGAGAVVAALVMGDGEIDYAGLGVISLSFAIVVAVVIYAFGTTSGAHINPAVTIALAVSRRFPWSETPLYILAQLAGAVAGGLFIVAGYGRRAVELGGVGLTTLGGRVNYGQGILLEALGTFLLLITVMALAVDRRAQPGWAGLVIGLAVACEIFLIGPLTNGSINPARTFGPYVVNSLFGGNTPWLEIGVYIAGPLIGAVLGVVVYDYVARPVREVPEAAEQGAAGEVTGRREPEGEPAAARDREEERRRAGEVPGARTPHDDRIDERVGGHRRRRPGHWGR</sequence>
<accession>A0A840P6V6</accession>
<organism evidence="11 12">
    <name type="scientific">Thermocatellispora tengchongensis</name>
    <dbReference type="NCBI Taxonomy" id="1073253"/>
    <lineage>
        <taxon>Bacteria</taxon>
        <taxon>Bacillati</taxon>
        <taxon>Actinomycetota</taxon>
        <taxon>Actinomycetes</taxon>
        <taxon>Streptosporangiales</taxon>
        <taxon>Streptosporangiaceae</taxon>
        <taxon>Thermocatellispora</taxon>
    </lineage>
</organism>
<dbReference type="EMBL" id="JACHGN010000010">
    <property type="protein sequence ID" value="MBB5135052.1"/>
    <property type="molecule type" value="Genomic_DNA"/>
</dbReference>
<evidence type="ECO:0000256" key="8">
    <source>
        <dbReference type="RuleBase" id="RU000477"/>
    </source>
</evidence>
<gene>
    <name evidence="11" type="ORF">HNP84_004788</name>
</gene>
<keyword evidence="3 8" id="KW-0813">Transport</keyword>
<evidence type="ECO:0000256" key="10">
    <source>
        <dbReference type="SAM" id="Phobius"/>
    </source>
</evidence>
<keyword evidence="12" id="KW-1185">Reference proteome</keyword>
<evidence type="ECO:0000256" key="3">
    <source>
        <dbReference type="ARBA" id="ARBA00022448"/>
    </source>
</evidence>
<keyword evidence="4" id="KW-1003">Cell membrane</keyword>
<proteinExistence type="inferred from homology"/>
<evidence type="ECO:0000256" key="2">
    <source>
        <dbReference type="ARBA" id="ARBA00006175"/>
    </source>
</evidence>
<dbReference type="InterPro" id="IPR000425">
    <property type="entry name" value="MIP"/>
</dbReference>
<dbReference type="InterPro" id="IPR022357">
    <property type="entry name" value="MIP_CS"/>
</dbReference>
<comment type="subcellular location">
    <subcellularLocation>
        <location evidence="1">Cell membrane</location>
        <topology evidence="1">Multi-pass membrane protein</topology>
    </subcellularLocation>
</comment>
<feature type="region of interest" description="Disordered" evidence="9">
    <location>
        <begin position="241"/>
        <end position="304"/>
    </location>
</feature>
<name>A0A840P6V6_9ACTN</name>
<evidence type="ECO:0000313" key="12">
    <source>
        <dbReference type="Proteomes" id="UP000578449"/>
    </source>
</evidence>
<comment type="caution">
    <text evidence="11">The sequence shown here is derived from an EMBL/GenBank/DDBJ whole genome shotgun (WGS) entry which is preliminary data.</text>
</comment>
<evidence type="ECO:0000256" key="7">
    <source>
        <dbReference type="ARBA" id="ARBA00023136"/>
    </source>
</evidence>
<reference evidence="11 12" key="1">
    <citation type="submission" date="2020-08" db="EMBL/GenBank/DDBJ databases">
        <title>Genomic Encyclopedia of Type Strains, Phase IV (KMG-IV): sequencing the most valuable type-strain genomes for metagenomic binning, comparative biology and taxonomic classification.</title>
        <authorList>
            <person name="Goeker M."/>
        </authorList>
    </citation>
    <scope>NUCLEOTIDE SEQUENCE [LARGE SCALE GENOMIC DNA]</scope>
    <source>
        <strain evidence="11 12">DSM 45615</strain>
    </source>
</reference>
<feature type="transmembrane region" description="Helical" evidence="10">
    <location>
        <begin position="131"/>
        <end position="154"/>
    </location>
</feature>
<evidence type="ECO:0000256" key="5">
    <source>
        <dbReference type="ARBA" id="ARBA00022692"/>
    </source>
</evidence>
<keyword evidence="7 10" id="KW-0472">Membrane</keyword>
<comment type="similarity">
    <text evidence="2 8">Belongs to the MIP/aquaporin (TC 1.A.8) family.</text>
</comment>